<name>A0A401J9X8_9PROT</name>
<dbReference type="RefSeq" id="WP_124703257.1">
    <property type="nucleotide sequence ID" value="NZ_BGOW01000001.1"/>
</dbReference>
<organism evidence="1 2">
    <name type="scientific">Sulfuriferula multivorans</name>
    <dbReference type="NCBI Taxonomy" id="1559896"/>
    <lineage>
        <taxon>Bacteria</taxon>
        <taxon>Pseudomonadati</taxon>
        <taxon>Pseudomonadota</taxon>
        <taxon>Betaproteobacteria</taxon>
        <taxon>Nitrosomonadales</taxon>
        <taxon>Sulfuricellaceae</taxon>
        <taxon>Sulfuriferula</taxon>
    </lineage>
</organism>
<evidence type="ECO:0000313" key="2">
    <source>
        <dbReference type="Proteomes" id="UP000286806"/>
    </source>
</evidence>
<sequence length="127" mass="14206">MKTYPLNAQQIMELRRKRQRPAEMVVIGVDFAPKWEGNPVLIVPAGMPLADLELRYLVGLEVLLLVTPETDAERLIVLADAVLQARPAYLGATNVETHEGITLLDGDERQFREWDEADLEIVWGAAA</sequence>
<proteinExistence type="predicted"/>
<dbReference type="Proteomes" id="UP000286806">
    <property type="component" value="Unassembled WGS sequence"/>
</dbReference>
<evidence type="ECO:0000313" key="1">
    <source>
        <dbReference type="EMBL" id="GBL44427.1"/>
    </source>
</evidence>
<keyword evidence="2" id="KW-1185">Reference proteome</keyword>
<protein>
    <submittedName>
        <fullName evidence="1">Uncharacterized protein</fullName>
    </submittedName>
</protein>
<dbReference type="EMBL" id="BGOW01000001">
    <property type="protein sequence ID" value="GBL44427.1"/>
    <property type="molecule type" value="Genomic_DNA"/>
</dbReference>
<dbReference type="AlphaFoldDB" id="A0A401J9X8"/>
<accession>A0A401J9X8</accession>
<reference evidence="1 2" key="1">
    <citation type="journal article" date="2019" name="Front. Microbiol.">
        <title>Genomes of Neutrophilic Sulfur-Oxidizing Chemolithoautotrophs Representing 9 Proteobacterial Species From 8 Genera.</title>
        <authorList>
            <person name="Watanabe T."/>
            <person name="Kojima H."/>
            <person name="Umezawa K."/>
            <person name="Hori C."/>
            <person name="Takasuka T.E."/>
            <person name="Kato Y."/>
            <person name="Fukui M."/>
        </authorList>
    </citation>
    <scope>NUCLEOTIDE SEQUENCE [LARGE SCALE GENOMIC DNA]</scope>
    <source>
        <strain evidence="1 2">TTN</strain>
    </source>
</reference>
<gene>
    <name evidence="1" type="ORF">SFMTTN_0223</name>
</gene>
<comment type="caution">
    <text evidence="1">The sequence shown here is derived from an EMBL/GenBank/DDBJ whole genome shotgun (WGS) entry which is preliminary data.</text>
</comment>